<organism evidence="1 2">
    <name type="scientific">Gandjariella thermophila</name>
    <dbReference type="NCBI Taxonomy" id="1931992"/>
    <lineage>
        <taxon>Bacteria</taxon>
        <taxon>Bacillati</taxon>
        <taxon>Actinomycetota</taxon>
        <taxon>Actinomycetes</taxon>
        <taxon>Pseudonocardiales</taxon>
        <taxon>Pseudonocardiaceae</taxon>
        <taxon>Gandjariella</taxon>
    </lineage>
</organism>
<keyword evidence="2" id="KW-1185">Reference proteome</keyword>
<accession>A0A4D4J8S8</accession>
<dbReference type="NCBIfam" id="TIGR04363">
    <property type="entry name" value="LD_lanti_pre"/>
    <property type="match status" value="1"/>
</dbReference>
<dbReference type="Proteomes" id="UP000298860">
    <property type="component" value="Unassembled WGS sequence"/>
</dbReference>
<dbReference type="EMBL" id="BJFL01000019">
    <property type="protein sequence ID" value="GDY31934.1"/>
    <property type="molecule type" value="Genomic_DNA"/>
</dbReference>
<evidence type="ECO:0000313" key="2">
    <source>
        <dbReference type="Proteomes" id="UP000298860"/>
    </source>
</evidence>
<gene>
    <name evidence="1" type="ORF">GTS_35670</name>
</gene>
<reference evidence="2" key="1">
    <citation type="submission" date="2019-04" db="EMBL/GenBank/DDBJ databases">
        <title>Draft genome sequence of Pseudonocardiaceae bacterium SL3-2-4.</title>
        <authorList>
            <person name="Ningsih F."/>
            <person name="Yokota A."/>
            <person name="Sakai Y."/>
            <person name="Nanatani K."/>
            <person name="Yabe S."/>
            <person name="Oetari A."/>
            <person name="Sjamsuridzal W."/>
        </authorList>
    </citation>
    <scope>NUCLEOTIDE SEQUENCE [LARGE SCALE GENOMIC DNA]</scope>
    <source>
        <strain evidence="2">SL3-2-4</strain>
    </source>
</reference>
<evidence type="ECO:0000313" key="1">
    <source>
        <dbReference type="EMBL" id="GDY31934.1"/>
    </source>
</evidence>
<proteinExistence type="predicted"/>
<evidence type="ECO:0008006" key="3">
    <source>
        <dbReference type="Google" id="ProtNLM"/>
    </source>
</evidence>
<dbReference type="InterPro" id="IPR027575">
    <property type="entry name" value="LD_lanti_pre"/>
</dbReference>
<sequence length="118" mass="12239">MLRAHIRAPISLAQLAARQPCTHQGPDRKVLAPQGFHGQVKEDQPITNERISMPATLTTEALSKTAAAVPTSAVEDPFALDIQIITDVPAGHPLAACKGGTDDGCDPTCASACISDGV</sequence>
<protein>
    <recommendedName>
        <fullName evidence="3">FxLD family lantipeptide</fullName>
    </recommendedName>
</protein>
<dbReference type="AlphaFoldDB" id="A0A4D4J8S8"/>
<name>A0A4D4J8S8_9PSEU</name>
<comment type="caution">
    <text evidence="1">The sequence shown here is derived from an EMBL/GenBank/DDBJ whole genome shotgun (WGS) entry which is preliminary data.</text>
</comment>